<feature type="domain" description="DUF5689" evidence="2">
    <location>
        <begin position="39"/>
        <end position="245"/>
    </location>
</feature>
<sequence length="420" mass="45684">MFMKNLKYIIGLFSVASIFLMSCEKEFDAPELKVVPTGNVVSIADLRAMHVPGTTVEINEDLSVFGIITADESTGNLYKESYIEDATGGINLRFISSTGLYIGDSVRVYLKGSKLLRYNQMMQVDSLHPDNSIVKIGTLQNRVPQVVTISEINNDLEGFQGELIQINNVYFIEGGQGKMYADAANLESVSRSLSDGTELIDVRTSGYANFASDTLASGYGTFIGIMTQYKVGSTNIAQLLIRNPNELNMNGDAPLVKDFNDQSLTSGGWTTQHLAGPSYTAWGIFAATNSAAKITCYNSATAMGEVSESWLISPAIDLSNSATPNFNFRNVVRYGTTPQLQVMVSTNYDGTSNPNTATWTDLTSLATWDTDISSWNTWTSSGDLNLTPYISSATYVAFKHVGVNTSGVGTWEIDDITIIK</sequence>
<dbReference type="Pfam" id="PF18942">
    <property type="entry name" value="DUF5689"/>
    <property type="match status" value="1"/>
</dbReference>
<dbReference type="Proteomes" id="UP000321721">
    <property type="component" value="Unassembled WGS sequence"/>
</dbReference>
<dbReference type="Pfam" id="PF16409">
    <property type="entry name" value="DUF5017"/>
    <property type="match status" value="1"/>
</dbReference>
<organism evidence="3 4">
    <name type="scientific">Vicingus serpentipes</name>
    <dbReference type="NCBI Taxonomy" id="1926625"/>
    <lineage>
        <taxon>Bacteria</taxon>
        <taxon>Pseudomonadati</taxon>
        <taxon>Bacteroidota</taxon>
        <taxon>Flavobacteriia</taxon>
        <taxon>Flavobacteriales</taxon>
        <taxon>Vicingaceae</taxon>
        <taxon>Vicingus</taxon>
    </lineage>
</organism>
<evidence type="ECO:0000259" key="1">
    <source>
        <dbReference type="Pfam" id="PF16409"/>
    </source>
</evidence>
<keyword evidence="4" id="KW-1185">Reference proteome</keyword>
<evidence type="ECO:0000313" key="3">
    <source>
        <dbReference type="EMBL" id="TXB63948.1"/>
    </source>
</evidence>
<comment type="caution">
    <text evidence="3">The sequence shown here is derived from an EMBL/GenBank/DDBJ whole genome shotgun (WGS) entry which is preliminary data.</text>
</comment>
<dbReference type="NCBIfam" id="NF038128">
    <property type="entry name" value="choice_anch_J"/>
    <property type="match status" value="1"/>
</dbReference>
<dbReference type="EMBL" id="VOOS01000006">
    <property type="protein sequence ID" value="TXB63948.1"/>
    <property type="molecule type" value="Genomic_DNA"/>
</dbReference>
<name>A0A5C6RNF9_9FLAO</name>
<dbReference type="InterPro" id="IPR032185">
    <property type="entry name" value="DUF5017"/>
</dbReference>
<reference evidence="3 4" key="1">
    <citation type="submission" date="2019-08" db="EMBL/GenBank/DDBJ databases">
        <title>Genome of Vicingus serpentipes NCIMB 15042.</title>
        <authorList>
            <person name="Bowman J.P."/>
        </authorList>
    </citation>
    <scope>NUCLEOTIDE SEQUENCE [LARGE SCALE GENOMIC DNA]</scope>
    <source>
        <strain evidence="3 4">NCIMB 15042</strain>
    </source>
</reference>
<gene>
    <name evidence="3" type="ORF">FRY74_11885</name>
</gene>
<dbReference type="OrthoDB" id="1492759at2"/>
<protein>
    <submittedName>
        <fullName evidence="3">DUF5017 domain-containing protein</fullName>
    </submittedName>
</protein>
<evidence type="ECO:0000313" key="4">
    <source>
        <dbReference type="Proteomes" id="UP000321721"/>
    </source>
</evidence>
<dbReference type="InterPro" id="IPR043744">
    <property type="entry name" value="DUF5689"/>
</dbReference>
<proteinExistence type="predicted"/>
<dbReference type="PROSITE" id="PS51257">
    <property type="entry name" value="PROKAR_LIPOPROTEIN"/>
    <property type="match status" value="1"/>
</dbReference>
<dbReference type="AlphaFoldDB" id="A0A5C6RNF9"/>
<dbReference type="Gene3D" id="2.60.120.200">
    <property type="match status" value="1"/>
</dbReference>
<evidence type="ECO:0000259" key="2">
    <source>
        <dbReference type="Pfam" id="PF18942"/>
    </source>
</evidence>
<accession>A0A5C6RNF9</accession>
<feature type="domain" description="DUF5017" evidence="1">
    <location>
        <begin position="321"/>
        <end position="414"/>
    </location>
</feature>